<dbReference type="AlphaFoldDB" id="A0A6I1EN95"/>
<reference evidence="6 7" key="1">
    <citation type="submission" date="2019-10" db="EMBL/GenBank/DDBJ databases">
        <title>Genome diversity of Sutterella seckii.</title>
        <authorList>
            <person name="Chaplin A.V."/>
            <person name="Sokolova S.R."/>
            <person name="Mosin K.A."/>
            <person name="Ivanova E.L."/>
            <person name="Kochetkova T.O."/>
            <person name="Goltsov A.Y."/>
            <person name="Trofimov D.Y."/>
            <person name="Efimov B.A."/>
        </authorList>
    </citation>
    <scope>NUCLEOTIDE SEQUENCE [LARGE SCALE GENOMIC DNA]</scope>
    <source>
        <strain evidence="6 7">ASD393</strain>
    </source>
</reference>
<dbReference type="Gene3D" id="3.40.50.300">
    <property type="entry name" value="P-loop containing nucleotide triphosphate hydrolases"/>
    <property type="match status" value="2"/>
</dbReference>
<sequence length="711" mass="78040">MRRNFPSLFDSGKPLSERVALAFAEDGPLARATPGFRPRQSQIEFALAVAQALEGKETLLAEAGTGTGKSFAYLIPAILSGSVVVISTAGKPLQDQLFQKDIPALSAAFGVNIPTAVLKGRANYICPYRLERTEEEGLLPQRDSYRKLREIKRFAAVSPTGDRSELPTVPEDDPLWPLVTSTRENCLGKEKCTHWEDCFVRAAREKALQSQIVVVNHHLYLSSLALKSSAGGQIDGMLPSANLTVFDEAHQLPGIATDFFGTFFSTWQIEQISDESRYLGINHARDGADWDKLSHDARKAVYDLRIEANAIGLREGDRKAVKTIERFGELEEPFGQVLRTFGALVRALEANKGRHDELDALLSYAGEVDLEMAGWESIIRKLAHGDDAPEDEAAGDASASDAAAPGVEKTDEFALKKQESSVQWISVSATGLRFNNTPLSFAGEFRQMREAEGGAWVFTSATLSAAGDFSHFCAETGIDSPKALTWESPFNYWEQGCFYLPKLPAPVNTVEHASRVVEAAWPLVLAAGGKTFFLCTSLAAVNRMAEELREKLETAGNPYPLLVQGEMPKAALIAEFRRHGNAILVGSMSFWEGVDVRGDALSLVVIDKLPFAPPDDPIVSARSDAIRRRGGSPFGVYALPEAIISLKQGAGRLIRSETDRGVFMLCDARIAEKSYGKSVMKSLPDFFRTRSLEKAIQFFRDPKSWHESLYQ</sequence>
<evidence type="ECO:0000313" key="6">
    <source>
        <dbReference type="EMBL" id="KAB7661937.1"/>
    </source>
</evidence>
<dbReference type="GO" id="GO:0003678">
    <property type="term" value="F:DNA helicase activity"/>
    <property type="evidence" value="ECO:0007669"/>
    <property type="project" value="TreeGrafter"/>
</dbReference>
<keyword evidence="3" id="KW-0067">ATP-binding</keyword>
<dbReference type="GO" id="GO:0016818">
    <property type="term" value="F:hydrolase activity, acting on acid anhydrides, in phosphorus-containing anhydrides"/>
    <property type="evidence" value="ECO:0007669"/>
    <property type="project" value="InterPro"/>
</dbReference>
<evidence type="ECO:0000256" key="1">
    <source>
        <dbReference type="ARBA" id="ARBA00022741"/>
    </source>
</evidence>
<keyword evidence="6" id="KW-0347">Helicase</keyword>
<dbReference type="InterPro" id="IPR045028">
    <property type="entry name" value="DinG/Rad3-like"/>
</dbReference>
<name>A0A6I1EN95_9BURK</name>
<protein>
    <submittedName>
        <fullName evidence="6">ATP-dependent DNA helicase</fullName>
    </submittedName>
</protein>
<dbReference type="InterPro" id="IPR014013">
    <property type="entry name" value="Helic_SF1/SF2_ATP-bd_DinG/Rad3"/>
</dbReference>
<dbReference type="InterPro" id="IPR006555">
    <property type="entry name" value="ATP-dep_Helicase_C"/>
</dbReference>
<comment type="similarity">
    <text evidence="4">Belongs to the helicase family. DinG subfamily.</text>
</comment>
<proteinExistence type="inferred from homology"/>
<dbReference type="SUPFAM" id="SSF52540">
    <property type="entry name" value="P-loop containing nucleoside triphosphate hydrolases"/>
    <property type="match status" value="2"/>
</dbReference>
<evidence type="ECO:0000256" key="4">
    <source>
        <dbReference type="ARBA" id="ARBA00038058"/>
    </source>
</evidence>
<dbReference type="GO" id="GO:0005524">
    <property type="term" value="F:ATP binding"/>
    <property type="evidence" value="ECO:0007669"/>
    <property type="project" value="UniProtKB-KW"/>
</dbReference>
<dbReference type="RefSeq" id="WP_152157869.1">
    <property type="nucleotide sequence ID" value="NZ_WEHX01000013.1"/>
</dbReference>
<evidence type="ECO:0000256" key="3">
    <source>
        <dbReference type="ARBA" id="ARBA00022840"/>
    </source>
</evidence>
<feature type="domain" description="Helicase ATP-binding" evidence="5">
    <location>
        <begin position="28"/>
        <end position="302"/>
    </location>
</feature>
<keyword evidence="2" id="KW-0378">Hydrolase</keyword>
<evidence type="ECO:0000313" key="7">
    <source>
        <dbReference type="Proteomes" id="UP000430564"/>
    </source>
</evidence>
<dbReference type="EMBL" id="WEHX01000013">
    <property type="protein sequence ID" value="KAB7661937.1"/>
    <property type="molecule type" value="Genomic_DNA"/>
</dbReference>
<accession>A0A6I1EN95</accession>
<dbReference type="PROSITE" id="PS51193">
    <property type="entry name" value="HELICASE_ATP_BIND_2"/>
    <property type="match status" value="1"/>
</dbReference>
<dbReference type="SMART" id="SM00491">
    <property type="entry name" value="HELICc2"/>
    <property type="match status" value="1"/>
</dbReference>
<dbReference type="GO" id="GO:0006281">
    <property type="term" value="P:DNA repair"/>
    <property type="evidence" value="ECO:0007669"/>
    <property type="project" value="TreeGrafter"/>
</dbReference>
<dbReference type="InterPro" id="IPR027417">
    <property type="entry name" value="P-loop_NTPase"/>
</dbReference>
<dbReference type="OrthoDB" id="9805194at2"/>
<dbReference type="PANTHER" id="PTHR11472">
    <property type="entry name" value="DNA REPAIR DEAD HELICASE RAD3/XP-D SUBFAMILY MEMBER"/>
    <property type="match status" value="1"/>
</dbReference>
<evidence type="ECO:0000256" key="2">
    <source>
        <dbReference type="ARBA" id="ARBA00022801"/>
    </source>
</evidence>
<evidence type="ECO:0000259" key="5">
    <source>
        <dbReference type="PROSITE" id="PS51193"/>
    </source>
</evidence>
<dbReference type="GO" id="GO:0003676">
    <property type="term" value="F:nucleic acid binding"/>
    <property type="evidence" value="ECO:0007669"/>
    <property type="project" value="InterPro"/>
</dbReference>
<keyword evidence="1" id="KW-0547">Nucleotide-binding</keyword>
<comment type="caution">
    <text evidence="6">The sequence shown here is derived from an EMBL/GenBank/DDBJ whole genome shotgun (WGS) entry which is preliminary data.</text>
</comment>
<dbReference type="Proteomes" id="UP000430564">
    <property type="component" value="Unassembled WGS sequence"/>
</dbReference>
<organism evidence="6 7">
    <name type="scientific">Sutterella seckii</name>
    <dbReference type="NCBI Taxonomy" id="1944635"/>
    <lineage>
        <taxon>Bacteria</taxon>
        <taxon>Pseudomonadati</taxon>
        <taxon>Pseudomonadota</taxon>
        <taxon>Betaproteobacteria</taxon>
        <taxon>Burkholderiales</taxon>
        <taxon>Sutterellaceae</taxon>
        <taxon>Sutterella</taxon>
    </lineage>
</organism>
<gene>
    <name evidence="6" type="ORF">GBM95_03815</name>
</gene>
<dbReference type="PANTHER" id="PTHR11472:SF34">
    <property type="entry name" value="REGULATOR OF TELOMERE ELONGATION HELICASE 1"/>
    <property type="match status" value="1"/>
</dbReference>
<dbReference type="Pfam" id="PF13307">
    <property type="entry name" value="Helicase_C_2"/>
    <property type="match status" value="1"/>
</dbReference>